<keyword evidence="2 6" id="KW-0479">Metal-binding</keyword>
<dbReference type="PANTHER" id="PTHR43880">
    <property type="entry name" value="ALCOHOL DEHYDROGENASE"/>
    <property type="match status" value="1"/>
</dbReference>
<name>A0ABW6WAL7_9ACTN</name>
<keyword evidence="7" id="KW-1133">Transmembrane helix</keyword>
<evidence type="ECO:0000256" key="3">
    <source>
        <dbReference type="ARBA" id="ARBA00022833"/>
    </source>
</evidence>
<dbReference type="Pfam" id="PF08240">
    <property type="entry name" value="ADH_N"/>
    <property type="match status" value="1"/>
</dbReference>
<dbReference type="InterPro" id="IPR036291">
    <property type="entry name" value="NAD(P)-bd_dom_sf"/>
</dbReference>
<dbReference type="Gene3D" id="3.90.180.10">
    <property type="entry name" value="Medium-chain alcohol dehydrogenases, catalytic domain"/>
    <property type="match status" value="1"/>
</dbReference>
<evidence type="ECO:0000313" key="10">
    <source>
        <dbReference type="Proteomes" id="UP001602245"/>
    </source>
</evidence>
<dbReference type="PANTHER" id="PTHR43880:SF12">
    <property type="entry name" value="ALCOHOL DEHYDROGENASE CLASS-3"/>
    <property type="match status" value="1"/>
</dbReference>
<sequence length="370" mass="38107">MTRRIRAAVLERPGAKLAIEELDLADPARDEVLVRIDAAGVCHSDYHYLIGDLPSRMPLVPGHEGAGEVVAVGAEVTAVRPGDLVGLMWRPRCGRCRYCLTGRPALCQSGAIHAASGGLQDGTTRLRRPDGTTVHHLMGVSCFAEYAIVSERAVVKIPPGVPADIAAITGCAVITGVGTVLNAIGPCAGQSLVVFGAGGVGLSVVMGAVLAGAYPIVAVDMVAERLEAATRLGATHLVNAGSEDVAAALTDIAADGLDYAVEAIGRPATLRQGFDALRPGGTLVAIGLGTAGQELSLPLNPLVQRERRVVGSLYGSSNPQVDVPKLLSLYQAGRLPIDQLVGTHYPLDRIDDAVSDLIGGAVGRGIIVPA</sequence>
<feature type="domain" description="Enoyl reductase (ER)" evidence="8">
    <location>
        <begin position="14"/>
        <end position="367"/>
    </location>
</feature>
<organism evidence="9 10">
    <name type="scientific">Paractinoplanes globisporus</name>
    <dbReference type="NCBI Taxonomy" id="113565"/>
    <lineage>
        <taxon>Bacteria</taxon>
        <taxon>Bacillati</taxon>
        <taxon>Actinomycetota</taxon>
        <taxon>Actinomycetes</taxon>
        <taxon>Micromonosporales</taxon>
        <taxon>Micromonosporaceae</taxon>
        <taxon>Paractinoplanes</taxon>
    </lineage>
</organism>
<comment type="similarity">
    <text evidence="1 6">Belongs to the zinc-containing alcohol dehydrogenase family.</text>
</comment>
<evidence type="ECO:0000313" key="9">
    <source>
        <dbReference type="EMBL" id="MFF5289365.1"/>
    </source>
</evidence>
<dbReference type="Gene3D" id="3.40.50.720">
    <property type="entry name" value="NAD(P)-binding Rossmann-like Domain"/>
    <property type="match status" value="1"/>
</dbReference>
<comment type="caution">
    <text evidence="9">The sequence shown here is derived from an EMBL/GenBank/DDBJ whole genome shotgun (WGS) entry which is preliminary data.</text>
</comment>
<gene>
    <name evidence="9" type="ORF">ACFY35_08000</name>
</gene>
<evidence type="ECO:0000256" key="2">
    <source>
        <dbReference type="ARBA" id="ARBA00022723"/>
    </source>
</evidence>
<dbReference type="CDD" id="cd08279">
    <property type="entry name" value="Zn_ADH_class_III"/>
    <property type="match status" value="1"/>
</dbReference>
<evidence type="ECO:0000256" key="7">
    <source>
        <dbReference type="SAM" id="Phobius"/>
    </source>
</evidence>
<protein>
    <submittedName>
        <fullName evidence="9">Zinc-binding dehydrogenase</fullName>
    </submittedName>
</protein>
<feature type="transmembrane region" description="Helical" evidence="7">
    <location>
        <begin position="192"/>
        <end position="217"/>
    </location>
</feature>
<dbReference type="SUPFAM" id="SSF51735">
    <property type="entry name" value="NAD(P)-binding Rossmann-fold domains"/>
    <property type="match status" value="1"/>
</dbReference>
<dbReference type="PROSITE" id="PS00059">
    <property type="entry name" value="ADH_ZINC"/>
    <property type="match status" value="1"/>
</dbReference>
<dbReference type="InterPro" id="IPR013154">
    <property type="entry name" value="ADH-like_N"/>
</dbReference>
<dbReference type="InterPro" id="IPR002328">
    <property type="entry name" value="ADH_Zn_CS"/>
</dbReference>
<keyword evidence="7" id="KW-0472">Membrane</keyword>
<evidence type="ECO:0000256" key="1">
    <source>
        <dbReference type="ARBA" id="ARBA00008072"/>
    </source>
</evidence>
<evidence type="ECO:0000256" key="4">
    <source>
        <dbReference type="ARBA" id="ARBA00023002"/>
    </source>
</evidence>
<accession>A0ABW6WAL7</accession>
<dbReference type="EMBL" id="JBIAZU010000001">
    <property type="protein sequence ID" value="MFF5289365.1"/>
    <property type="molecule type" value="Genomic_DNA"/>
</dbReference>
<dbReference type="InterPro" id="IPR013149">
    <property type="entry name" value="ADH-like_C"/>
</dbReference>
<proteinExistence type="inferred from homology"/>
<keyword evidence="4" id="KW-0560">Oxidoreductase</keyword>
<keyword evidence="5" id="KW-0520">NAD</keyword>
<evidence type="ECO:0000259" key="8">
    <source>
        <dbReference type="SMART" id="SM00829"/>
    </source>
</evidence>
<dbReference type="SMART" id="SM00829">
    <property type="entry name" value="PKS_ER"/>
    <property type="match status" value="1"/>
</dbReference>
<comment type="cofactor">
    <cofactor evidence="6">
        <name>Zn(2+)</name>
        <dbReference type="ChEBI" id="CHEBI:29105"/>
    </cofactor>
</comment>
<dbReference type="InterPro" id="IPR020843">
    <property type="entry name" value="ER"/>
</dbReference>
<dbReference type="SUPFAM" id="SSF50129">
    <property type="entry name" value="GroES-like"/>
    <property type="match status" value="1"/>
</dbReference>
<evidence type="ECO:0000256" key="5">
    <source>
        <dbReference type="ARBA" id="ARBA00023027"/>
    </source>
</evidence>
<evidence type="ECO:0000256" key="6">
    <source>
        <dbReference type="RuleBase" id="RU361277"/>
    </source>
</evidence>
<dbReference type="InterPro" id="IPR011032">
    <property type="entry name" value="GroES-like_sf"/>
</dbReference>
<dbReference type="RefSeq" id="WP_040431306.1">
    <property type="nucleotide sequence ID" value="NZ_JBIAZU010000001.1"/>
</dbReference>
<keyword evidence="3 6" id="KW-0862">Zinc</keyword>
<keyword evidence="10" id="KW-1185">Reference proteome</keyword>
<keyword evidence="7" id="KW-0812">Transmembrane</keyword>
<dbReference type="Pfam" id="PF00107">
    <property type="entry name" value="ADH_zinc_N"/>
    <property type="match status" value="1"/>
</dbReference>
<dbReference type="Proteomes" id="UP001602245">
    <property type="component" value="Unassembled WGS sequence"/>
</dbReference>
<reference evidence="9 10" key="1">
    <citation type="submission" date="2024-10" db="EMBL/GenBank/DDBJ databases">
        <title>The Natural Products Discovery Center: Release of the First 8490 Sequenced Strains for Exploring Actinobacteria Biosynthetic Diversity.</title>
        <authorList>
            <person name="Kalkreuter E."/>
            <person name="Kautsar S.A."/>
            <person name="Yang D."/>
            <person name="Bader C.D."/>
            <person name="Teijaro C.N."/>
            <person name="Fluegel L."/>
            <person name="Davis C.M."/>
            <person name="Simpson J.R."/>
            <person name="Lauterbach L."/>
            <person name="Steele A.D."/>
            <person name="Gui C."/>
            <person name="Meng S."/>
            <person name="Li G."/>
            <person name="Viehrig K."/>
            <person name="Ye F."/>
            <person name="Su P."/>
            <person name="Kiefer A.F."/>
            <person name="Nichols A."/>
            <person name="Cepeda A.J."/>
            <person name="Yan W."/>
            <person name="Fan B."/>
            <person name="Jiang Y."/>
            <person name="Adhikari A."/>
            <person name="Zheng C.-J."/>
            <person name="Schuster L."/>
            <person name="Cowan T.M."/>
            <person name="Smanski M.J."/>
            <person name="Chevrette M.G."/>
            <person name="De Carvalho L.P.S."/>
            <person name="Shen B."/>
        </authorList>
    </citation>
    <scope>NUCLEOTIDE SEQUENCE [LARGE SCALE GENOMIC DNA]</scope>
    <source>
        <strain evidence="9 10">NPDC000087</strain>
    </source>
</reference>